<dbReference type="PIRSF" id="PIRSF002450">
    <property type="entry name" value="K+_transpter_TRK"/>
    <property type="match status" value="1"/>
</dbReference>
<feature type="region of interest" description="Disordered" evidence="8">
    <location>
        <begin position="197"/>
        <end position="234"/>
    </location>
</feature>
<dbReference type="GO" id="GO:0140107">
    <property type="term" value="F:high-affinity potassium ion transmembrane transporter activity"/>
    <property type="evidence" value="ECO:0007669"/>
    <property type="project" value="TreeGrafter"/>
</dbReference>
<keyword evidence="2 7" id="KW-0813">Transport</keyword>
<feature type="transmembrane region" description="Helical" evidence="7">
    <location>
        <begin position="508"/>
        <end position="527"/>
    </location>
</feature>
<feature type="transmembrane region" description="Helical" evidence="7">
    <location>
        <begin position="33"/>
        <end position="54"/>
    </location>
</feature>
<accession>A0A0B7JY05</accession>
<gene>
    <name evidence="9" type="ORF">BN869_000006050_1</name>
</gene>
<sequence>MLKKTNERWRDYLDEHSKVAKVVEWLQDLLPPLNYITIHYAYFIIVIVISSLIFWGSSSSFNAVDYVDSLFLVTSALTTTGLNTTNLSQLTTWQQVQLWFLFMIGSPLWISFWTVIIRRYAFEKRFEDIVQREREKGKNQSILRAPNLGSMLSFGKHFTSASQNIIPGLGSKIRSNAGPSPLATELAIVEAQSVDPVTAPAPPEVTAASNHDDSGSETQTVTSEGPGQNELRIDTVREIPRDRISFVEPTSPKGGEAHTSAYQPRNHLPQARDRRQSVATSVSSDDGFLHWKKILGSHNVTKKGQFFDLSSDEREHLGGCEYRALKMLSVAVPLYSAFWQISGAIALGCWVGTRHPDPALANSQNPIWAGIFYAVSAFNNIGMSLVDDSVIPYKSDYFVQLVIALLVLAGNTAYPVFFRFSLWSTLQILRLTTKEDDENFAPWKETLEFILKYPRRVYTTLFPSRATWWLVLVLFVTNISDWVAFEVLNIGNPAVTALSLGDKIMNGLFQGVVVRAAGFTVISITALYIGVQVLYLVMMYIAAYPVIVTMRSSNVYEERSLGIYEDDPSVMELGAPTSLLADQDEVQKPKFLRRRKTAAVIGKQLKRATTSFQGVGAAAPAKSDEEGPSRISFVRQQIRGQLAHDLWWLVAAILIIVIIETRHFLEDPVTYSVFNILFESTSAYACVGLSPGLPTASYSFSGGLYKGSKVVLVFVMLRGRHRGLPVAIDRAVRLPGEKMIKQEEEDSRIRRTKTMQRMMSRESQA</sequence>
<evidence type="ECO:0000313" key="9">
    <source>
        <dbReference type="EMBL" id="CEO49993.1"/>
    </source>
</evidence>
<organism evidence="9">
    <name type="scientific">Bionectria ochroleuca</name>
    <name type="common">Gliocladium roseum</name>
    <dbReference type="NCBI Taxonomy" id="29856"/>
    <lineage>
        <taxon>Eukaryota</taxon>
        <taxon>Fungi</taxon>
        <taxon>Dikarya</taxon>
        <taxon>Ascomycota</taxon>
        <taxon>Pezizomycotina</taxon>
        <taxon>Sordariomycetes</taxon>
        <taxon>Hypocreomycetidae</taxon>
        <taxon>Hypocreales</taxon>
        <taxon>Bionectriaceae</taxon>
        <taxon>Clonostachys</taxon>
    </lineage>
</organism>
<feature type="region of interest" description="Disordered" evidence="8">
    <location>
        <begin position="246"/>
        <end position="281"/>
    </location>
</feature>
<keyword evidence="4 7" id="KW-1133">Transmembrane helix</keyword>
<dbReference type="EMBL" id="CDPU01000016">
    <property type="protein sequence ID" value="CEO49993.1"/>
    <property type="molecule type" value="Genomic_DNA"/>
</dbReference>
<evidence type="ECO:0000256" key="4">
    <source>
        <dbReference type="ARBA" id="ARBA00022989"/>
    </source>
</evidence>
<protein>
    <recommendedName>
        <fullName evidence="7">Potassium transport protein</fullName>
    </recommendedName>
</protein>
<evidence type="ECO:0000256" key="7">
    <source>
        <dbReference type="PIRNR" id="PIRNR002450"/>
    </source>
</evidence>
<keyword evidence="5 7" id="KW-0406">Ion transport</keyword>
<dbReference type="GO" id="GO:1990573">
    <property type="term" value="P:potassium ion import across plasma membrane"/>
    <property type="evidence" value="ECO:0007669"/>
    <property type="project" value="TreeGrafter"/>
</dbReference>
<keyword evidence="3 7" id="KW-0812">Transmembrane</keyword>
<feature type="transmembrane region" description="Helical" evidence="7">
    <location>
        <begin position="466"/>
        <end position="488"/>
    </location>
</feature>
<evidence type="ECO:0000256" key="8">
    <source>
        <dbReference type="SAM" id="MobiDB-lite"/>
    </source>
</evidence>
<keyword evidence="6 7" id="KW-0472">Membrane</keyword>
<dbReference type="PANTHER" id="PTHR31064">
    <property type="entry name" value="POTASSIUM TRANSPORT PROTEIN DDB_G0292412-RELATED"/>
    <property type="match status" value="1"/>
</dbReference>
<dbReference type="InterPro" id="IPR015958">
    <property type="entry name" value="Trk1_fungi"/>
</dbReference>
<keyword evidence="7" id="KW-0630">Potassium</keyword>
<comment type="subcellular location">
    <subcellularLocation>
        <location evidence="1">Membrane</location>
        <topology evidence="1">Multi-pass membrane protein</topology>
    </subcellularLocation>
</comment>
<feature type="transmembrane region" description="Helical" evidence="7">
    <location>
        <begin position="332"/>
        <end position="353"/>
    </location>
</feature>
<evidence type="ECO:0000256" key="5">
    <source>
        <dbReference type="ARBA" id="ARBA00023065"/>
    </source>
</evidence>
<dbReference type="Pfam" id="PF02386">
    <property type="entry name" value="TrkH"/>
    <property type="match status" value="1"/>
</dbReference>
<dbReference type="PANTHER" id="PTHR31064:SF37">
    <property type="entry name" value="TRANSPORTER, PUTATIVE (EUROFUNG)-RELATED"/>
    <property type="match status" value="1"/>
</dbReference>
<dbReference type="InterPro" id="IPR051143">
    <property type="entry name" value="TrkH_K-transport"/>
</dbReference>
<comment type="similarity">
    <text evidence="7">Belongs to the TrkH potassium transport family.</text>
</comment>
<feature type="transmembrane region" description="Helical" evidence="7">
    <location>
        <begin position="398"/>
        <end position="417"/>
    </location>
</feature>
<reference evidence="9" key="1">
    <citation type="submission" date="2015-01" db="EMBL/GenBank/DDBJ databases">
        <authorList>
            <person name="Durling Mikael"/>
        </authorList>
    </citation>
    <scope>NUCLEOTIDE SEQUENCE</scope>
</reference>
<dbReference type="InterPro" id="IPR003445">
    <property type="entry name" value="Cat_transpt"/>
</dbReference>
<keyword evidence="7" id="KW-0633">Potassium transport</keyword>
<name>A0A0B7JY05_BIOOC</name>
<evidence type="ECO:0000256" key="6">
    <source>
        <dbReference type="ARBA" id="ARBA00023136"/>
    </source>
</evidence>
<dbReference type="AlphaFoldDB" id="A0A0B7JY05"/>
<dbReference type="GO" id="GO:0005886">
    <property type="term" value="C:plasma membrane"/>
    <property type="evidence" value="ECO:0007669"/>
    <property type="project" value="InterPro"/>
</dbReference>
<evidence type="ECO:0000256" key="1">
    <source>
        <dbReference type="ARBA" id="ARBA00004141"/>
    </source>
</evidence>
<feature type="transmembrane region" description="Helical" evidence="7">
    <location>
        <begin position="365"/>
        <end position="386"/>
    </location>
</feature>
<dbReference type="GO" id="GO:0030007">
    <property type="term" value="P:intracellular potassium ion homeostasis"/>
    <property type="evidence" value="ECO:0007669"/>
    <property type="project" value="UniProtKB-UniRule"/>
</dbReference>
<feature type="transmembrane region" description="Helical" evidence="7">
    <location>
        <begin position="96"/>
        <end position="116"/>
    </location>
</feature>
<proteinExistence type="inferred from homology"/>
<evidence type="ECO:0000256" key="3">
    <source>
        <dbReference type="ARBA" id="ARBA00022692"/>
    </source>
</evidence>
<feature type="compositionally biased region" description="Polar residues" evidence="8">
    <location>
        <begin position="216"/>
        <end position="226"/>
    </location>
</feature>
<evidence type="ECO:0000256" key="2">
    <source>
        <dbReference type="ARBA" id="ARBA00022448"/>
    </source>
</evidence>